<comment type="caution">
    <text evidence="1">The sequence shown here is derived from an EMBL/GenBank/DDBJ whole genome shotgun (WGS) entry which is preliminary data.</text>
</comment>
<accession>A0A645H064</accession>
<dbReference type="AlphaFoldDB" id="A0A645H064"/>
<name>A0A645H064_9ZZZZ</name>
<dbReference type="EMBL" id="VSSQ01080505">
    <property type="protein sequence ID" value="MPN29694.1"/>
    <property type="molecule type" value="Genomic_DNA"/>
</dbReference>
<evidence type="ECO:0000313" key="1">
    <source>
        <dbReference type="EMBL" id="MPN29694.1"/>
    </source>
</evidence>
<reference evidence="1" key="1">
    <citation type="submission" date="2019-08" db="EMBL/GenBank/DDBJ databases">
        <authorList>
            <person name="Kucharzyk K."/>
            <person name="Murdoch R.W."/>
            <person name="Higgins S."/>
            <person name="Loffler F."/>
        </authorList>
    </citation>
    <scope>NUCLEOTIDE SEQUENCE</scope>
</reference>
<organism evidence="1">
    <name type="scientific">bioreactor metagenome</name>
    <dbReference type="NCBI Taxonomy" id="1076179"/>
    <lineage>
        <taxon>unclassified sequences</taxon>
        <taxon>metagenomes</taxon>
        <taxon>ecological metagenomes</taxon>
    </lineage>
</organism>
<proteinExistence type="predicted"/>
<sequence length="159" mass="16674">MADIKLALSPLLSIVTSSETISVAIGSAISASINISSILITSSLDLANSSLLFSGKSILETIILPKGTKAPPINKYSIGIPIPAYPIRTVADILPIPDIKTSIISLSLIPGKYFDTRIGDSVCPRNIFATATKLSTLLVPRTLPITPPITLTTAPIIPK</sequence>
<gene>
    <name evidence="1" type="ORF">SDC9_177147</name>
</gene>
<protein>
    <submittedName>
        <fullName evidence="1">Uncharacterized protein</fullName>
    </submittedName>
</protein>